<dbReference type="EMBL" id="DF973277">
    <property type="protein sequence ID" value="GAU23826.1"/>
    <property type="molecule type" value="Genomic_DNA"/>
</dbReference>
<protein>
    <submittedName>
        <fullName evidence="2">Uncharacterized protein</fullName>
    </submittedName>
</protein>
<name>A0A2Z6LXG9_TRISU</name>
<evidence type="ECO:0000256" key="1">
    <source>
        <dbReference type="SAM" id="MobiDB-lite"/>
    </source>
</evidence>
<feature type="region of interest" description="Disordered" evidence="1">
    <location>
        <begin position="111"/>
        <end position="154"/>
    </location>
</feature>
<dbReference type="AlphaFoldDB" id="A0A2Z6LXG9"/>
<reference evidence="3" key="1">
    <citation type="journal article" date="2017" name="Front. Plant Sci.">
        <title>Climate Clever Clovers: New Paradigm to Reduce the Environmental Footprint of Ruminants by Breeding Low Methanogenic Forages Utilizing Haplotype Variation.</title>
        <authorList>
            <person name="Kaur P."/>
            <person name="Appels R."/>
            <person name="Bayer P.E."/>
            <person name="Keeble-Gagnere G."/>
            <person name="Wang J."/>
            <person name="Hirakawa H."/>
            <person name="Shirasawa K."/>
            <person name="Vercoe P."/>
            <person name="Stefanova K."/>
            <person name="Durmic Z."/>
            <person name="Nichols P."/>
            <person name="Revell C."/>
            <person name="Isobe S.N."/>
            <person name="Edwards D."/>
            <person name="Erskine W."/>
        </authorList>
    </citation>
    <scope>NUCLEOTIDE SEQUENCE [LARGE SCALE GENOMIC DNA]</scope>
    <source>
        <strain evidence="3">cv. Daliak</strain>
    </source>
</reference>
<dbReference type="Proteomes" id="UP000242715">
    <property type="component" value="Unassembled WGS sequence"/>
</dbReference>
<gene>
    <name evidence="2" type="ORF">TSUD_27360</name>
</gene>
<sequence>MRVVLVGLLRTPNYWVFNEGASRWKTTDLEERFGGDTEWLVVWWSGEEWLVERWCAARWHGEGSVAPGAIVRQFRLAMTLWMKQIEMMEMMLKEVVKMTNHKALGLDDGFDVVLKPPPPSPPPPQMVDMEENYGSEELNSSDPDTSDNEKTPKYEKFRMEELTAKYKFKVGLEFSSL</sequence>
<feature type="compositionally biased region" description="Pro residues" evidence="1">
    <location>
        <begin position="115"/>
        <end position="125"/>
    </location>
</feature>
<keyword evidence="3" id="KW-1185">Reference proteome</keyword>
<evidence type="ECO:0000313" key="3">
    <source>
        <dbReference type="Proteomes" id="UP000242715"/>
    </source>
</evidence>
<evidence type="ECO:0000313" key="2">
    <source>
        <dbReference type="EMBL" id="GAU23826.1"/>
    </source>
</evidence>
<dbReference type="OrthoDB" id="10657626at2759"/>
<proteinExistence type="predicted"/>
<organism evidence="2 3">
    <name type="scientific">Trifolium subterraneum</name>
    <name type="common">Subterranean clover</name>
    <dbReference type="NCBI Taxonomy" id="3900"/>
    <lineage>
        <taxon>Eukaryota</taxon>
        <taxon>Viridiplantae</taxon>
        <taxon>Streptophyta</taxon>
        <taxon>Embryophyta</taxon>
        <taxon>Tracheophyta</taxon>
        <taxon>Spermatophyta</taxon>
        <taxon>Magnoliopsida</taxon>
        <taxon>eudicotyledons</taxon>
        <taxon>Gunneridae</taxon>
        <taxon>Pentapetalae</taxon>
        <taxon>rosids</taxon>
        <taxon>fabids</taxon>
        <taxon>Fabales</taxon>
        <taxon>Fabaceae</taxon>
        <taxon>Papilionoideae</taxon>
        <taxon>50 kb inversion clade</taxon>
        <taxon>NPAAA clade</taxon>
        <taxon>Hologalegina</taxon>
        <taxon>IRL clade</taxon>
        <taxon>Trifolieae</taxon>
        <taxon>Trifolium</taxon>
    </lineage>
</organism>
<accession>A0A2Z6LXG9</accession>